<reference evidence="2 3" key="1">
    <citation type="journal article" date="2016" name="Genome Announc.">
        <title>Complete Genome Sequence of Methylobacterium populi P-1M, Isolated from Pink-Pigmented Household Biofilm.</title>
        <authorList>
            <person name="Morohoshi T."/>
            <person name="Ikeda T."/>
        </authorList>
    </citation>
    <scope>NUCLEOTIDE SEQUENCE [LARGE SCALE GENOMIC DNA]</scope>
    <source>
        <strain evidence="2 3">P-1M</strain>
    </source>
</reference>
<evidence type="ECO:0000313" key="3">
    <source>
        <dbReference type="Proteomes" id="UP000218288"/>
    </source>
</evidence>
<proteinExistence type="predicted"/>
<keyword evidence="2" id="KW-0812">Transmembrane</keyword>
<accession>A0A160PEG6</accession>
<dbReference type="Pfam" id="PF13490">
    <property type="entry name" value="zf-HC2"/>
    <property type="match status" value="1"/>
</dbReference>
<gene>
    <name evidence="2" type="ORF">MPPM_1406</name>
</gene>
<organism evidence="2 3">
    <name type="scientific">Methylorubrum populi</name>
    <dbReference type="NCBI Taxonomy" id="223967"/>
    <lineage>
        <taxon>Bacteria</taxon>
        <taxon>Pseudomonadati</taxon>
        <taxon>Pseudomonadota</taxon>
        <taxon>Alphaproteobacteria</taxon>
        <taxon>Hyphomicrobiales</taxon>
        <taxon>Methylobacteriaceae</taxon>
        <taxon>Methylorubrum</taxon>
    </lineage>
</organism>
<evidence type="ECO:0000313" key="2">
    <source>
        <dbReference type="EMBL" id="BAU90011.1"/>
    </source>
</evidence>
<sequence>MGKQDSRSGLMLDPVTETDLIAYVDGELDPMRRLEVEAHLARNPEDALQVMADLRDRDALREAFLSVPSLPPERLRMGARRIDRAFAWQRVRSRLRRAAAVVVLVGAGWLAHTESGSFGVPGSFASPIDPSLAEEAKQAREAVQIRARTTSQPMASVYDPADLEAATGVDLPPLPEGWVVRDVQIFPSRKGTGIEISIQSAEIGELALFAKNSSGLALAEGGEPVARSSDGTTAYWRNGRTAYALSGSRDDPALHAAAARLAAIRE</sequence>
<evidence type="ECO:0000259" key="1">
    <source>
        <dbReference type="Pfam" id="PF13490"/>
    </source>
</evidence>
<keyword evidence="2" id="KW-0472">Membrane</keyword>
<dbReference type="InterPro" id="IPR041916">
    <property type="entry name" value="Anti_sigma_zinc_sf"/>
</dbReference>
<dbReference type="EMBL" id="AP014809">
    <property type="protein sequence ID" value="BAU90011.1"/>
    <property type="molecule type" value="Genomic_DNA"/>
</dbReference>
<dbReference type="AlphaFoldDB" id="A0A160PEG6"/>
<name>A0A160PEG6_9HYPH</name>
<dbReference type="Proteomes" id="UP000218288">
    <property type="component" value="Chromosome"/>
</dbReference>
<dbReference type="InterPro" id="IPR027383">
    <property type="entry name" value="Znf_put"/>
</dbReference>
<protein>
    <submittedName>
        <fullName evidence="2">Transmembrane anti-sigma factor</fullName>
    </submittedName>
</protein>
<feature type="domain" description="Putative zinc-finger" evidence="1">
    <location>
        <begin position="20"/>
        <end position="41"/>
    </location>
</feature>
<dbReference type="Gene3D" id="1.10.10.1320">
    <property type="entry name" value="Anti-sigma factor, zinc-finger domain"/>
    <property type="match status" value="1"/>
</dbReference>